<evidence type="ECO:0000313" key="1">
    <source>
        <dbReference type="EMBL" id="KAL2634178.1"/>
    </source>
</evidence>
<dbReference type="EMBL" id="JBHFFA010000003">
    <property type="protein sequence ID" value="KAL2634178.1"/>
    <property type="molecule type" value="Genomic_DNA"/>
</dbReference>
<gene>
    <name evidence="1" type="ORF">R1flu_005657</name>
</gene>
<dbReference type="Proteomes" id="UP001605036">
    <property type="component" value="Unassembled WGS sequence"/>
</dbReference>
<comment type="caution">
    <text evidence="1">The sequence shown here is derived from an EMBL/GenBank/DDBJ whole genome shotgun (WGS) entry which is preliminary data.</text>
</comment>
<reference evidence="1 2" key="1">
    <citation type="submission" date="2024-09" db="EMBL/GenBank/DDBJ databases">
        <title>Chromosome-scale assembly of Riccia fluitans.</title>
        <authorList>
            <person name="Paukszto L."/>
            <person name="Sawicki J."/>
            <person name="Karawczyk K."/>
            <person name="Piernik-Szablinska J."/>
            <person name="Szczecinska M."/>
            <person name="Mazdziarz M."/>
        </authorList>
    </citation>
    <scope>NUCLEOTIDE SEQUENCE [LARGE SCALE GENOMIC DNA]</scope>
    <source>
        <strain evidence="1">Rf_01</strain>
        <tissue evidence="1">Aerial parts of the thallus</tissue>
    </source>
</reference>
<protein>
    <submittedName>
        <fullName evidence="1">Uncharacterized protein</fullName>
    </submittedName>
</protein>
<evidence type="ECO:0000313" key="2">
    <source>
        <dbReference type="Proteomes" id="UP001605036"/>
    </source>
</evidence>
<dbReference type="AlphaFoldDB" id="A0ABD1YUH1"/>
<proteinExistence type="predicted"/>
<sequence>MIYAPESASLVSPNYYGPITVVSDRKVKKTENTAASSWKQIDATADSPVVAKLRAVARFQPIRKISRVEDWQNETLISDEARTGQVLVFVVFRGRELGPAGELTFFFNSRSGVGRRSYENIKELRSSGKIGFCSGIP</sequence>
<organism evidence="1 2">
    <name type="scientific">Riccia fluitans</name>
    <dbReference type="NCBI Taxonomy" id="41844"/>
    <lineage>
        <taxon>Eukaryota</taxon>
        <taxon>Viridiplantae</taxon>
        <taxon>Streptophyta</taxon>
        <taxon>Embryophyta</taxon>
        <taxon>Marchantiophyta</taxon>
        <taxon>Marchantiopsida</taxon>
        <taxon>Marchantiidae</taxon>
        <taxon>Marchantiales</taxon>
        <taxon>Ricciaceae</taxon>
        <taxon>Riccia</taxon>
    </lineage>
</organism>
<accession>A0ABD1YUH1</accession>
<keyword evidence="2" id="KW-1185">Reference proteome</keyword>
<name>A0ABD1YUH1_9MARC</name>